<evidence type="ECO:0000313" key="3">
    <source>
        <dbReference type="Proteomes" id="UP001054889"/>
    </source>
</evidence>
<evidence type="ECO:0000256" key="1">
    <source>
        <dbReference type="SAM" id="MobiDB-lite"/>
    </source>
</evidence>
<gene>
    <name evidence="2" type="primary">ga28337</name>
    <name evidence="2" type="ORF">PR202_ga28337</name>
</gene>
<dbReference type="AlphaFoldDB" id="A0AAV5DH42"/>
<protein>
    <submittedName>
        <fullName evidence="2">Uncharacterized protein</fullName>
    </submittedName>
</protein>
<proteinExistence type="predicted"/>
<name>A0AAV5DH42_ELECO</name>
<feature type="compositionally biased region" description="Polar residues" evidence="1">
    <location>
        <begin position="8"/>
        <end position="19"/>
    </location>
</feature>
<evidence type="ECO:0000313" key="2">
    <source>
        <dbReference type="EMBL" id="GJN10258.1"/>
    </source>
</evidence>
<reference evidence="2" key="1">
    <citation type="journal article" date="2018" name="DNA Res.">
        <title>Multiple hybrid de novo genome assembly of finger millet, an orphan allotetraploid crop.</title>
        <authorList>
            <person name="Hatakeyama M."/>
            <person name="Aluri S."/>
            <person name="Balachadran M.T."/>
            <person name="Sivarajan S.R."/>
            <person name="Patrignani A."/>
            <person name="Gruter S."/>
            <person name="Poveda L."/>
            <person name="Shimizu-Inatsugi R."/>
            <person name="Baeten J."/>
            <person name="Francoijs K.J."/>
            <person name="Nataraja K.N."/>
            <person name="Reddy Y.A.N."/>
            <person name="Phadnis S."/>
            <person name="Ravikumar R.L."/>
            <person name="Schlapbach R."/>
            <person name="Sreeman S.M."/>
            <person name="Shimizu K.K."/>
        </authorList>
    </citation>
    <scope>NUCLEOTIDE SEQUENCE</scope>
</reference>
<keyword evidence="3" id="KW-1185">Reference proteome</keyword>
<dbReference type="EMBL" id="BQKI01000017">
    <property type="protein sequence ID" value="GJN10258.1"/>
    <property type="molecule type" value="Genomic_DNA"/>
</dbReference>
<feature type="region of interest" description="Disordered" evidence="1">
    <location>
        <begin position="1"/>
        <end position="78"/>
    </location>
</feature>
<feature type="compositionally biased region" description="Low complexity" evidence="1">
    <location>
        <begin position="165"/>
        <end position="179"/>
    </location>
</feature>
<comment type="caution">
    <text evidence="2">The sequence shown here is derived from an EMBL/GenBank/DDBJ whole genome shotgun (WGS) entry which is preliminary data.</text>
</comment>
<feature type="compositionally biased region" description="Pro residues" evidence="1">
    <location>
        <begin position="56"/>
        <end position="72"/>
    </location>
</feature>
<reference evidence="2" key="2">
    <citation type="submission" date="2021-12" db="EMBL/GenBank/DDBJ databases">
        <title>Resequencing data analysis of finger millet.</title>
        <authorList>
            <person name="Hatakeyama M."/>
            <person name="Aluri S."/>
            <person name="Balachadran M.T."/>
            <person name="Sivarajan S.R."/>
            <person name="Poveda L."/>
            <person name="Shimizu-Inatsugi R."/>
            <person name="Schlapbach R."/>
            <person name="Sreeman S.M."/>
            <person name="Shimizu K.K."/>
        </authorList>
    </citation>
    <scope>NUCLEOTIDE SEQUENCE</scope>
</reference>
<feature type="region of interest" description="Disordered" evidence="1">
    <location>
        <begin position="157"/>
        <end position="188"/>
    </location>
</feature>
<dbReference type="Proteomes" id="UP001054889">
    <property type="component" value="Unassembled WGS sequence"/>
</dbReference>
<organism evidence="2 3">
    <name type="scientific">Eleusine coracana subsp. coracana</name>
    <dbReference type="NCBI Taxonomy" id="191504"/>
    <lineage>
        <taxon>Eukaryota</taxon>
        <taxon>Viridiplantae</taxon>
        <taxon>Streptophyta</taxon>
        <taxon>Embryophyta</taxon>
        <taxon>Tracheophyta</taxon>
        <taxon>Spermatophyta</taxon>
        <taxon>Magnoliopsida</taxon>
        <taxon>Liliopsida</taxon>
        <taxon>Poales</taxon>
        <taxon>Poaceae</taxon>
        <taxon>PACMAD clade</taxon>
        <taxon>Chloridoideae</taxon>
        <taxon>Cynodonteae</taxon>
        <taxon>Eleusininae</taxon>
        <taxon>Eleusine</taxon>
    </lineage>
</organism>
<accession>A0AAV5DH42</accession>
<sequence length="188" mass="19555">MARKNSFPHAQSPQISQTPHCGVFSKKPPRSPPAAIGGAMVFLKRSGPVNPRKRPPPPPSSHPPPRPPPAAKPDPDLSVSDAVDAAAALLADAGCTLLVPLHQAPVLPSPLAFSARLARSLAADPDGALPFRLLEGLAAFAAASPARLRQLLLPTPPARTEPRARAPLRARAAAGTPRLPSREAARAF</sequence>